<accession>A0ABV6DPV1</accession>
<proteinExistence type="predicted"/>
<evidence type="ECO:0000313" key="4">
    <source>
        <dbReference type="Proteomes" id="UP001589776"/>
    </source>
</evidence>
<dbReference type="Proteomes" id="UP001589776">
    <property type="component" value="Unassembled WGS sequence"/>
</dbReference>
<gene>
    <name evidence="3" type="ORF">ACFFK0_19940</name>
</gene>
<keyword evidence="1" id="KW-1133">Transmembrane helix</keyword>
<organism evidence="3 4">
    <name type="scientific">Paenibacillus chartarius</name>
    <dbReference type="NCBI Taxonomy" id="747481"/>
    <lineage>
        <taxon>Bacteria</taxon>
        <taxon>Bacillati</taxon>
        <taxon>Bacillota</taxon>
        <taxon>Bacilli</taxon>
        <taxon>Bacillales</taxon>
        <taxon>Paenibacillaceae</taxon>
        <taxon>Paenibacillus</taxon>
    </lineage>
</organism>
<name>A0ABV6DPV1_9BACL</name>
<reference evidence="3 4" key="1">
    <citation type="submission" date="2024-09" db="EMBL/GenBank/DDBJ databases">
        <authorList>
            <person name="Sun Q."/>
            <person name="Mori K."/>
        </authorList>
    </citation>
    <scope>NUCLEOTIDE SEQUENCE [LARGE SCALE GENOMIC DNA]</scope>
    <source>
        <strain evidence="3 4">CCM 7759</strain>
    </source>
</reference>
<protein>
    <submittedName>
        <fullName evidence="3">TadE/TadG family type IV pilus assembly protein</fullName>
    </submittedName>
</protein>
<comment type="caution">
    <text evidence="3">The sequence shown here is derived from an EMBL/GenBank/DDBJ whole genome shotgun (WGS) entry which is preliminary data.</text>
</comment>
<evidence type="ECO:0000256" key="1">
    <source>
        <dbReference type="SAM" id="Phobius"/>
    </source>
</evidence>
<sequence>MSRSSIRQDRGSIVIEASITLPLFVFLLLGVIALMQIAAADLALRSALSETVKTAAANMYPIKLLYAEAKTAVGNGRPGVIWDTVTGRVEQAQGTVQGAEQFVEDFAAYLPEPLVRLVQAEKRYRTAMEEGANDRLEEAKQAIAARIAQEAVTPVLVGFADTKVLKKDRLKVTAVDWPNLENGDQAWLGIEAQYEMKLALPFVSTAVVIKKKAVERCWIGAL</sequence>
<feature type="domain" description="TadE-like" evidence="2">
    <location>
        <begin position="11"/>
        <end position="51"/>
    </location>
</feature>
<evidence type="ECO:0000259" key="2">
    <source>
        <dbReference type="Pfam" id="PF07811"/>
    </source>
</evidence>
<feature type="transmembrane region" description="Helical" evidence="1">
    <location>
        <begin position="12"/>
        <end position="35"/>
    </location>
</feature>
<dbReference type="InterPro" id="IPR012495">
    <property type="entry name" value="TadE-like_dom"/>
</dbReference>
<keyword evidence="1" id="KW-0472">Membrane</keyword>
<evidence type="ECO:0000313" key="3">
    <source>
        <dbReference type="EMBL" id="MFC0214681.1"/>
    </source>
</evidence>
<dbReference type="RefSeq" id="WP_377472088.1">
    <property type="nucleotide sequence ID" value="NZ_JBHLWN010000077.1"/>
</dbReference>
<dbReference type="Pfam" id="PF07811">
    <property type="entry name" value="TadE"/>
    <property type="match status" value="1"/>
</dbReference>
<dbReference type="EMBL" id="JBHLWN010000077">
    <property type="protein sequence ID" value="MFC0214681.1"/>
    <property type="molecule type" value="Genomic_DNA"/>
</dbReference>
<keyword evidence="4" id="KW-1185">Reference proteome</keyword>
<keyword evidence="1" id="KW-0812">Transmembrane</keyword>